<name>A0A316HBE6_9SPHI</name>
<dbReference type="PRINTS" id="PR01490">
    <property type="entry name" value="RTXTOXIND"/>
</dbReference>
<proteinExistence type="predicted"/>
<evidence type="ECO:0000313" key="8">
    <source>
        <dbReference type="EMBL" id="PWK77290.1"/>
    </source>
</evidence>
<gene>
    <name evidence="8" type="ORF">LX99_03101</name>
</gene>
<protein>
    <submittedName>
        <fullName evidence="8">HlyD family secretion protein</fullName>
    </submittedName>
</protein>
<organism evidence="8 9">
    <name type="scientific">Mucilaginibacter oryzae</name>
    <dbReference type="NCBI Taxonomy" id="468058"/>
    <lineage>
        <taxon>Bacteria</taxon>
        <taxon>Pseudomonadati</taxon>
        <taxon>Bacteroidota</taxon>
        <taxon>Sphingobacteriia</taxon>
        <taxon>Sphingobacteriales</taxon>
        <taxon>Sphingobacteriaceae</taxon>
        <taxon>Mucilaginibacter</taxon>
    </lineage>
</organism>
<keyword evidence="3 6" id="KW-1133">Transmembrane helix</keyword>
<evidence type="ECO:0000256" key="6">
    <source>
        <dbReference type="SAM" id="Phobius"/>
    </source>
</evidence>
<evidence type="ECO:0000313" key="9">
    <source>
        <dbReference type="Proteomes" id="UP000245678"/>
    </source>
</evidence>
<comment type="subcellular location">
    <subcellularLocation>
        <location evidence="1">Membrane</location>
        <topology evidence="1">Single-pass membrane protein</topology>
    </subcellularLocation>
</comment>
<reference evidence="8 9" key="1">
    <citation type="submission" date="2018-05" db="EMBL/GenBank/DDBJ databases">
        <title>Genomic Encyclopedia of Archaeal and Bacterial Type Strains, Phase II (KMG-II): from individual species to whole genera.</title>
        <authorList>
            <person name="Goeker M."/>
        </authorList>
    </citation>
    <scope>NUCLEOTIDE SEQUENCE [LARGE SCALE GENOMIC DNA]</scope>
    <source>
        <strain evidence="8 9">DSM 19975</strain>
    </source>
</reference>
<feature type="coiled-coil region" evidence="5">
    <location>
        <begin position="243"/>
        <end position="270"/>
    </location>
</feature>
<feature type="transmembrane region" description="Helical" evidence="6">
    <location>
        <begin position="27"/>
        <end position="49"/>
    </location>
</feature>
<accession>A0A316HBE6</accession>
<keyword evidence="9" id="KW-1185">Reference proteome</keyword>
<dbReference type="PANTHER" id="PTHR30386">
    <property type="entry name" value="MEMBRANE FUSION SUBUNIT OF EMRAB-TOLC MULTIDRUG EFFLUX PUMP"/>
    <property type="match status" value="1"/>
</dbReference>
<keyword evidence="4 6" id="KW-0472">Membrane</keyword>
<dbReference type="Proteomes" id="UP000245678">
    <property type="component" value="Unassembled WGS sequence"/>
</dbReference>
<dbReference type="Gene3D" id="2.40.50.100">
    <property type="match status" value="1"/>
</dbReference>
<dbReference type="InterPro" id="IPR050739">
    <property type="entry name" value="MFP"/>
</dbReference>
<evidence type="ECO:0000256" key="3">
    <source>
        <dbReference type="ARBA" id="ARBA00022989"/>
    </source>
</evidence>
<evidence type="ECO:0000256" key="4">
    <source>
        <dbReference type="ARBA" id="ARBA00023136"/>
    </source>
</evidence>
<dbReference type="InterPro" id="IPR058982">
    <property type="entry name" value="Beta-barrel_AprE"/>
</dbReference>
<comment type="caution">
    <text evidence="8">The sequence shown here is derived from an EMBL/GenBank/DDBJ whole genome shotgun (WGS) entry which is preliminary data.</text>
</comment>
<dbReference type="Gene3D" id="2.40.30.170">
    <property type="match status" value="1"/>
</dbReference>
<dbReference type="Pfam" id="PF26002">
    <property type="entry name" value="Beta-barrel_AprE"/>
    <property type="match status" value="1"/>
</dbReference>
<evidence type="ECO:0000259" key="7">
    <source>
        <dbReference type="Pfam" id="PF26002"/>
    </source>
</evidence>
<feature type="domain" description="AprE-like beta-barrel" evidence="7">
    <location>
        <begin position="330"/>
        <end position="409"/>
    </location>
</feature>
<dbReference type="RefSeq" id="WP_109608676.1">
    <property type="nucleotide sequence ID" value="NZ_QGHA01000005.1"/>
</dbReference>
<dbReference type="EMBL" id="QGHA01000005">
    <property type="protein sequence ID" value="PWK77290.1"/>
    <property type="molecule type" value="Genomic_DNA"/>
</dbReference>
<keyword evidence="2 6" id="KW-0812">Transmembrane</keyword>
<evidence type="ECO:0000256" key="1">
    <source>
        <dbReference type="ARBA" id="ARBA00004167"/>
    </source>
</evidence>
<evidence type="ECO:0000256" key="5">
    <source>
        <dbReference type="SAM" id="Coils"/>
    </source>
</evidence>
<dbReference type="PANTHER" id="PTHR30386:SF26">
    <property type="entry name" value="TRANSPORT PROTEIN COMB"/>
    <property type="match status" value="1"/>
</dbReference>
<dbReference type="AlphaFoldDB" id="A0A316HBE6"/>
<keyword evidence="5" id="KW-0175">Coiled coil</keyword>
<dbReference type="GO" id="GO:0016020">
    <property type="term" value="C:membrane"/>
    <property type="evidence" value="ECO:0007669"/>
    <property type="project" value="UniProtKB-SubCell"/>
</dbReference>
<evidence type="ECO:0000256" key="2">
    <source>
        <dbReference type="ARBA" id="ARBA00022692"/>
    </source>
</evidence>
<sequence length="429" mass="49171">MESIIKNHQPVYSEDINDIIYKVPSWIVRWGTTVFWFFVLGLLILSTVIRYPDVVRTNLKVSSENNAKPLPAKVSGKIVKLFVKDNHQVSKGQVIAYLESIANHDEVLKLMEGLKRSRECLLSGTIDPNHLIPNSKGENLGELESAYQVFQEALLAYNASIGDGIYLKKRELVYRDLKNLASQQTQLAAQKAVQQQDLKIAEDEFTMHQKLMDQKVEAAAEFRQQQSKYLNKKMPLMQTENSLINNRSELAAKQKELLELNNQLAEEKSKFLQAINSMISQCEDWRAKYVLTATEQGTLIFNGLLQENQIVSSGQTMFYIYNRGKETLGEMYVPQYNMGKVRVGQQVLIKLRSYPFEEYGVLKGRIRSITDIPSKDSLYSAFVDIDRIDKRGNQITLKQGMLADAEIITKNATLFQRFKYNLIRGMNKY</sequence>